<name>A0A371IR98_9FIRM</name>
<evidence type="ECO:0000313" key="1">
    <source>
        <dbReference type="EMBL" id="RDY22993.1"/>
    </source>
</evidence>
<accession>A0A371IR98</accession>
<proteinExistence type="predicted"/>
<dbReference type="Proteomes" id="UP000243494">
    <property type="component" value="Unassembled WGS sequence"/>
</dbReference>
<organism evidence="1 2">
    <name type="scientific">Romboutsia maritimum</name>
    <dbReference type="NCBI Taxonomy" id="2020948"/>
    <lineage>
        <taxon>Bacteria</taxon>
        <taxon>Bacillati</taxon>
        <taxon>Bacillota</taxon>
        <taxon>Clostridia</taxon>
        <taxon>Peptostreptococcales</taxon>
        <taxon>Peptostreptococcaceae</taxon>
        <taxon>Romboutsia</taxon>
    </lineage>
</organism>
<dbReference type="OrthoDB" id="1680906at2"/>
<dbReference type="AlphaFoldDB" id="A0A371IR98"/>
<keyword evidence="2" id="KW-1185">Reference proteome</keyword>
<reference evidence="1 2" key="1">
    <citation type="journal article" date="2017" name="Genome Announc.">
        <title>Draft Genome Sequence of Romboutsia maritimum sp. nov. Strain CCRI-22766(T), Isolated from Coastal Estuarine Mud.</title>
        <authorList>
            <person name="Maheux A.F."/>
            <person name="Boudreau D.K."/>
            <person name="Berube E."/>
            <person name="Boissinot M."/>
            <person name="Raymond F."/>
            <person name="Brodeur S."/>
            <person name="Corbeil J."/>
            <person name="Brightwell G."/>
            <person name="Broda D."/>
            <person name="Omar R.F."/>
            <person name="Bergeron M.G."/>
        </authorList>
    </citation>
    <scope>NUCLEOTIDE SEQUENCE [LARGE SCALE GENOMIC DNA]</scope>
    <source>
        <strain evidence="1 2">CCRI-22766</strain>
    </source>
</reference>
<dbReference type="SUPFAM" id="SSF50814">
    <property type="entry name" value="Lipocalins"/>
    <property type="match status" value="1"/>
</dbReference>
<dbReference type="InterPro" id="IPR015231">
    <property type="entry name" value="DUF1934"/>
</dbReference>
<dbReference type="RefSeq" id="WP_095406715.1">
    <property type="nucleotide sequence ID" value="NZ_NOJZ02000021.1"/>
</dbReference>
<comment type="caution">
    <text evidence="1">The sequence shown here is derived from an EMBL/GenBank/DDBJ whole genome shotgun (WGS) entry which is preliminary data.</text>
</comment>
<dbReference type="Gene3D" id="2.40.128.20">
    <property type="match status" value="1"/>
</dbReference>
<evidence type="ECO:0000313" key="2">
    <source>
        <dbReference type="Proteomes" id="UP000243494"/>
    </source>
</evidence>
<dbReference type="InterPro" id="IPR012674">
    <property type="entry name" value="Calycin"/>
</dbReference>
<gene>
    <name evidence="1" type="ORF">CHF27_010400</name>
</gene>
<dbReference type="Pfam" id="PF09148">
    <property type="entry name" value="DUF1934"/>
    <property type="match status" value="1"/>
</dbReference>
<protein>
    <submittedName>
        <fullName evidence="1">DUF1934 domain-containing protein</fullName>
    </submittedName>
</protein>
<dbReference type="EMBL" id="NOJZ02000021">
    <property type="protein sequence ID" value="RDY22993.1"/>
    <property type="molecule type" value="Genomic_DNA"/>
</dbReference>
<sequence>MNVKVNIRTIQYDEKGDKDIIDVDAIGKLYKKNEDIYVVYKEVEESNETTTTIKISKEEISIKRFGQVNSNMTFKKDKTSVTKYTTPQGLFIIETDTKDLSINIKEDYIKLSIDYNIKIMDIFEGKNKIQINIQNIM</sequence>